<organism evidence="1 2">
    <name type="scientific">Solilutibacter tolerans</name>
    <dbReference type="NCBI Taxonomy" id="1604334"/>
    <lineage>
        <taxon>Bacteria</taxon>
        <taxon>Pseudomonadati</taxon>
        <taxon>Pseudomonadota</taxon>
        <taxon>Gammaproteobacteria</taxon>
        <taxon>Lysobacterales</taxon>
        <taxon>Lysobacteraceae</taxon>
        <taxon>Solilutibacter</taxon>
    </lineage>
</organism>
<name>A0A1N6N9P0_9GAMM</name>
<accession>A0A1N6N9P0</accession>
<dbReference type="EMBL" id="FTLW01000001">
    <property type="protein sequence ID" value="SIP88781.1"/>
    <property type="molecule type" value="Genomic_DNA"/>
</dbReference>
<dbReference type="Proteomes" id="UP000241788">
    <property type="component" value="Unassembled WGS sequence"/>
</dbReference>
<gene>
    <name evidence="1" type="ORF">SAMN05421546_0172</name>
</gene>
<protein>
    <submittedName>
        <fullName evidence="1">Uncharacterized protein</fullName>
    </submittedName>
</protein>
<dbReference type="AlphaFoldDB" id="A0A1N6N9P0"/>
<dbReference type="STRING" id="1604334.SAMN05421546_0172"/>
<keyword evidence="2" id="KW-1185">Reference proteome</keyword>
<evidence type="ECO:0000313" key="2">
    <source>
        <dbReference type="Proteomes" id="UP000241788"/>
    </source>
</evidence>
<reference evidence="2" key="1">
    <citation type="submission" date="2017-01" db="EMBL/GenBank/DDBJ databases">
        <authorList>
            <person name="Varghese N."/>
            <person name="Submissions S."/>
        </authorList>
    </citation>
    <scope>NUCLEOTIDE SEQUENCE [LARGE SCALE GENOMIC DNA]</scope>
    <source>
        <strain evidence="2">UM1</strain>
    </source>
</reference>
<sequence>MLQREVLAELGLTAWAPHVPGSEPPPPPDPRVLAMLAKTVGMSPQALADVGIVLPGLERLREASVKRALWPRLRGLRTHP</sequence>
<proteinExistence type="predicted"/>
<evidence type="ECO:0000313" key="1">
    <source>
        <dbReference type="EMBL" id="SIP88781.1"/>
    </source>
</evidence>